<evidence type="ECO:0000313" key="1">
    <source>
        <dbReference type="EMBL" id="KAH7445130.1"/>
    </source>
</evidence>
<dbReference type="EMBL" id="CM035407">
    <property type="protein sequence ID" value="KAH7445130.1"/>
    <property type="molecule type" value="Genomic_DNA"/>
</dbReference>
<organism evidence="1 2">
    <name type="scientific">Ceratopteris richardii</name>
    <name type="common">Triangle waterfern</name>
    <dbReference type="NCBI Taxonomy" id="49495"/>
    <lineage>
        <taxon>Eukaryota</taxon>
        <taxon>Viridiplantae</taxon>
        <taxon>Streptophyta</taxon>
        <taxon>Embryophyta</taxon>
        <taxon>Tracheophyta</taxon>
        <taxon>Polypodiopsida</taxon>
        <taxon>Polypodiidae</taxon>
        <taxon>Polypodiales</taxon>
        <taxon>Pteridineae</taxon>
        <taxon>Pteridaceae</taxon>
        <taxon>Parkerioideae</taxon>
        <taxon>Ceratopteris</taxon>
    </lineage>
</organism>
<comment type="caution">
    <text evidence="1">The sequence shown here is derived from an EMBL/GenBank/DDBJ whole genome shotgun (WGS) entry which is preliminary data.</text>
</comment>
<name>A0A8T2VD32_CERRI</name>
<protein>
    <submittedName>
        <fullName evidence="1">Uncharacterized protein</fullName>
    </submittedName>
</protein>
<sequence>MEYPLFLLPPSTHAITRKSTQLHTGKMCGGIREFEVLHSADSVRTVISQFQQEIKPSGYGYDKEADDADFPCYISSMNSWIPTLIAEMDCTEKKAAPVGLHRPCSLPQWIAQMEQLKLWWRPSPFLSLCEMREPY</sequence>
<reference evidence="1" key="1">
    <citation type="submission" date="2021-08" db="EMBL/GenBank/DDBJ databases">
        <title>WGS assembly of Ceratopteris richardii.</title>
        <authorList>
            <person name="Marchant D.B."/>
            <person name="Chen G."/>
            <person name="Jenkins J."/>
            <person name="Shu S."/>
            <person name="Leebens-Mack J."/>
            <person name="Grimwood J."/>
            <person name="Schmutz J."/>
            <person name="Soltis P."/>
            <person name="Soltis D."/>
            <person name="Chen Z.-H."/>
        </authorList>
    </citation>
    <scope>NUCLEOTIDE SEQUENCE</scope>
    <source>
        <strain evidence="1">Whitten #5841</strain>
        <tissue evidence="1">Leaf</tissue>
    </source>
</reference>
<proteinExistence type="predicted"/>
<dbReference type="Proteomes" id="UP000825935">
    <property type="component" value="Chromosome 2"/>
</dbReference>
<dbReference type="AlphaFoldDB" id="A0A8T2VD32"/>
<gene>
    <name evidence="1" type="ORF">KP509_02G108400</name>
</gene>
<evidence type="ECO:0000313" key="2">
    <source>
        <dbReference type="Proteomes" id="UP000825935"/>
    </source>
</evidence>
<accession>A0A8T2VD32</accession>
<keyword evidence="2" id="KW-1185">Reference proteome</keyword>